<feature type="non-terminal residue" evidence="1">
    <location>
        <position position="1"/>
    </location>
</feature>
<sequence>WRKANNILYIAKDTLSWNSDYAGWGVFKFDNC</sequence>
<evidence type="ECO:0000313" key="1">
    <source>
        <dbReference type="EMBL" id="GAI70723.1"/>
    </source>
</evidence>
<dbReference type="EMBL" id="BARW01002366">
    <property type="protein sequence ID" value="GAI70723.1"/>
    <property type="molecule type" value="Genomic_DNA"/>
</dbReference>
<gene>
    <name evidence="1" type="ORF">S12H4_06661</name>
</gene>
<reference evidence="1" key="1">
    <citation type="journal article" date="2014" name="Front. Microbiol.">
        <title>High frequency of phylogenetically diverse reductive dehalogenase-homologous genes in deep subseafloor sedimentary metagenomes.</title>
        <authorList>
            <person name="Kawai M."/>
            <person name="Futagami T."/>
            <person name="Toyoda A."/>
            <person name="Takaki Y."/>
            <person name="Nishi S."/>
            <person name="Hori S."/>
            <person name="Arai W."/>
            <person name="Tsubouchi T."/>
            <person name="Morono Y."/>
            <person name="Uchiyama I."/>
            <person name="Ito T."/>
            <person name="Fujiyama A."/>
            <person name="Inagaki F."/>
            <person name="Takami H."/>
        </authorList>
    </citation>
    <scope>NUCLEOTIDE SEQUENCE</scope>
    <source>
        <strain evidence="1">Expedition CK06-06</strain>
    </source>
</reference>
<organism evidence="1">
    <name type="scientific">marine sediment metagenome</name>
    <dbReference type="NCBI Taxonomy" id="412755"/>
    <lineage>
        <taxon>unclassified sequences</taxon>
        <taxon>metagenomes</taxon>
        <taxon>ecological metagenomes</taxon>
    </lineage>
</organism>
<protein>
    <submittedName>
        <fullName evidence="1">Uncharacterized protein</fullName>
    </submittedName>
</protein>
<name>X1QR51_9ZZZZ</name>
<accession>X1QR51</accession>
<dbReference type="AlphaFoldDB" id="X1QR51"/>
<comment type="caution">
    <text evidence="1">The sequence shown here is derived from an EMBL/GenBank/DDBJ whole genome shotgun (WGS) entry which is preliminary data.</text>
</comment>
<proteinExistence type="predicted"/>